<dbReference type="AlphaFoldDB" id="A0AAV1RZA2"/>
<keyword evidence="3 7" id="KW-0863">Zinc-finger</keyword>
<keyword evidence="1 7" id="KW-0479">Metal-binding</keyword>
<protein>
    <recommendedName>
        <fullName evidence="9">C3H1-type domain-containing protein</fullName>
    </recommendedName>
</protein>
<dbReference type="GO" id="GO:0008270">
    <property type="term" value="F:zinc ion binding"/>
    <property type="evidence" value="ECO:0007669"/>
    <property type="project" value="UniProtKB-KW"/>
</dbReference>
<dbReference type="PANTHER" id="PTHR14493">
    <property type="entry name" value="UNKEMPT FAMILY MEMBER"/>
    <property type="match status" value="1"/>
</dbReference>
<evidence type="ECO:0000256" key="4">
    <source>
        <dbReference type="ARBA" id="ARBA00022833"/>
    </source>
</evidence>
<dbReference type="Pfam" id="PF12796">
    <property type="entry name" value="Ank_2"/>
    <property type="match status" value="1"/>
</dbReference>
<keyword evidence="6" id="KW-0040">ANK repeat</keyword>
<dbReference type="GO" id="GO:0003677">
    <property type="term" value="F:DNA binding"/>
    <property type="evidence" value="ECO:0007669"/>
    <property type="project" value="UniProtKB-KW"/>
</dbReference>
<proteinExistence type="predicted"/>
<keyword evidence="2" id="KW-0677">Repeat</keyword>
<dbReference type="SMART" id="SM00248">
    <property type="entry name" value="ANK"/>
    <property type="match status" value="2"/>
</dbReference>
<name>A0AAV1RZA2_9ROSI</name>
<evidence type="ECO:0000259" key="9">
    <source>
        <dbReference type="PROSITE" id="PS50103"/>
    </source>
</evidence>
<organism evidence="10 11">
    <name type="scientific">Dovyalis caffra</name>
    <dbReference type="NCBI Taxonomy" id="77055"/>
    <lineage>
        <taxon>Eukaryota</taxon>
        <taxon>Viridiplantae</taxon>
        <taxon>Streptophyta</taxon>
        <taxon>Embryophyta</taxon>
        <taxon>Tracheophyta</taxon>
        <taxon>Spermatophyta</taxon>
        <taxon>Magnoliopsida</taxon>
        <taxon>eudicotyledons</taxon>
        <taxon>Gunneridae</taxon>
        <taxon>Pentapetalae</taxon>
        <taxon>rosids</taxon>
        <taxon>fabids</taxon>
        <taxon>Malpighiales</taxon>
        <taxon>Salicaceae</taxon>
        <taxon>Flacourtieae</taxon>
        <taxon>Dovyalis</taxon>
    </lineage>
</organism>
<dbReference type="PROSITE" id="PS50088">
    <property type="entry name" value="ANK_REPEAT"/>
    <property type="match status" value="1"/>
</dbReference>
<keyword evidence="5" id="KW-0238">DNA-binding</keyword>
<evidence type="ECO:0000256" key="7">
    <source>
        <dbReference type="PROSITE-ProRule" id="PRU00723"/>
    </source>
</evidence>
<evidence type="ECO:0000313" key="10">
    <source>
        <dbReference type="EMBL" id="CAK7342524.1"/>
    </source>
</evidence>
<feature type="region of interest" description="Disordered" evidence="8">
    <location>
        <begin position="205"/>
        <end position="226"/>
    </location>
</feature>
<dbReference type="PROSITE" id="PS50297">
    <property type="entry name" value="ANK_REP_REGION"/>
    <property type="match status" value="1"/>
</dbReference>
<dbReference type="PANTHER" id="PTHR14493:SF50">
    <property type="entry name" value="RING FINGER PROTEIN UNKEMPT"/>
    <property type="match status" value="1"/>
</dbReference>
<feature type="repeat" description="ANK" evidence="6">
    <location>
        <begin position="122"/>
        <end position="157"/>
    </location>
</feature>
<feature type="region of interest" description="Disordered" evidence="8">
    <location>
        <begin position="478"/>
        <end position="520"/>
    </location>
</feature>
<sequence length="735" mass="80015">MCCRLERLKLAATPTLPTISFDESRPSNIDMNHLTVETEDTFASLLELAANNDIEGFKRAIGHDPSCVDQIGLWYGRQKGSKQMVNEYRTPLMVAATYGSIDVIKVILSLSDADVNHSCSVDKSTALHCAASGGAVNAVDVVKLLLAAGADCNLLDANGRRPIDVIVVPPKLQDVRLILEELLASDCSLVEHDLRVSIATLNSTSPPLSPSLENGSPLSGSDSPMKAKLNEAPVASEKKEYPVDPSLPDIKNSIYSTDEFRMYSFKVRPCSRAYSHDWTECPFVHPGENARRRDPRKFHYSCVPCPEFRKGACRRGDMCEYAHGVFECWLHPAQYRTRLCKDGTNCARRVCFFAHTVEELRPLYVSTGSAVPSPRSSTSGATAMDFAAAMNLLPGSPSAASVMSPSPFTPPMSPSANGMSHSSVAWPQPNVPALHLPGSNLQSSRLRSSLNARDIPVDYNLLPDFDMQQQQLLSEFSSLSQPSLSNNSLNRSGRLKTLTPSNLDDLFSAESSSPRYAGSSPRYADQALASAVFSPSHKSAVLNQFQQQQTMLSPINTNFSPNNADHPLLQASFASGRMSPRSVEPISPMGSRVSMLAQREKQLQQFRSLSSRELGSNAAAVVGSPVNTWSKWGSSNGKPDWTVSTDELGKLRRSNSFELGNGDEPDLSWVQSLVKESPTEIKEKLTMPVSGSVATSASSSESSKMNSQIESIDLDHVVGSWVEQLQIDQLVAQQN</sequence>
<feature type="compositionally biased region" description="Polar residues" evidence="8">
    <location>
        <begin position="213"/>
        <end position="222"/>
    </location>
</feature>
<dbReference type="Proteomes" id="UP001314170">
    <property type="component" value="Unassembled WGS sequence"/>
</dbReference>
<evidence type="ECO:0000256" key="1">
    <source>
        <dbReference type="ARBA" id="ARBA00022723"/>
    </source>
</evidence>
<dbReference type="SUPFAM" id="SSF48403">
    <property type="entry name" value="Ankyrin repeat"/>
    <property type="match status" value="1"/>
</dbReference>
<dbReference type="GO" id="GO:0006355">
    <property type="term" value="P:regulation of DNA-templated transcription"/>
    <property type="evidence" value="ECO:0007669"/>
    <property type="project" value="UniProtKB-ARBA"/>
</dbReference>
<reference evidence="10 11" key="1">
    <citation type="submission" date="2024-01" db="EMBL/GenBank/DDBJ databases">
        <authorList>
            <person name="Waweru B."/>
        </authorList>
    </citation>
    <scope>NUCLEOTIDE SEQUENCE [LARGE SCALE GENOMIC DNA]</scope>
</reference>
<dbReference type="Gene3D" id="3.30.1370.210">
    <property type="match status" value="1"/>
</dbReference>
<evidence type="ECO:0000256" key="8">
    <source>
        <dbReference type="SAM" id="MobiDB-lite"/>
    </source>
</evidence>
<feature type="zinc finger region" description="C3H1-type" evidence="7">
    <location>
        <begin position="304"/>
        <end position="326"/>
    </location>
</feature>
<dbReference type="InterPro" id="IPR002110">
    <property type="entry name" value="Ankyrin_rpt"/>
</dbReference>
<dbReference type="InterPro" id="IPR045234">
    <property type="entry name" value="Unkempt-like"/>
</dbReference>
<dbReference type="PROSITE" id="PS50103">
    <property type="entry name" value="ZF_C3H1"/>
    <property type="match status" value="1"/>
</dbReference>
<dbReference type="InterPro" id="IPR000571">
    <property type="entry name" value="Znf_CCCH"/>
</dbReference>
<comment type="caution">
    <text evidence="10">The sequence shown here is derived from an EMBL/GenBank/DDBJ whole genome shotgun (WGS) entry which is preliminary data.</text>
</comment>
<feature type="domain" description="C3H1-type" evidence="9">
    <location>
        <begin position="304"/>
        <end position="326"/>
    </location>
</feature>
<accession>A0AAV1RZA2</accession>
<dbReference type="InterPro" id="IPR057444">
    <property type="entry name" value="Znf-CCCH_AtC3H23-like"/>
</dbReference>
<dbReference type="InterPro" id="IPR036770">
    <property type="entry name" value="Ankyrin_rpt-contain_sf"/>
</dbReference>
<keyword evidence="4 7" id="KW-0862">Zinc</keyword>
<dbReference type="FunFam" id="3.30.1370.210:FF:000009">
    <property type="entry name" value="Zinc finger CCCH domain-containing protein 66"/>
    <property type="match status" value="1"/>
</dbReference>
<dbReference type="SMART" id="SM00356">
    <property type="entry name" value="ZnF_C3H1"/>
    <property type="match status" value="2"/>
</dbReference>
<evidence type="ECO:0000313" key="11">
    <source>
        <dbReference type="Proteomes" id="UP001314170"/>
    </source>
</evidence>
<dbReference type="Gene3D" id="1.25.40.20">
    <property type="entry name" value="Ankyrin repeat-containing domain"/>
    <property type="match status" value="1"/>
</dbReference>
<evidence type="ECO:0000256" key="6">
    <source>
        <dbReference type="PROSITE-ProRule" id="PRU00023"/>
    </source>
</evidence>
<dbReference type="InterPro" id="IPR041367">
    <property type="entry name" value="Znf-CCCH_4"/>
</dbReference>
<evidence type="ECO:0000256" key="3">
    <source>
        <dbReference type="ARBA" id="ARBA00022771"/>
    </source>
</evidence>
<evidence type="ECO:0000256" key="2">
    <source>
        <dbReference type="ARBA" id="ARBA00022737"/>
    </source>
</evidence>
<dbReference type="Pfam" id="PF25512">
    <property type="entry name" value="zf-CCCH_AtC3H23"/>
    <property type="match status" value="1"/>
</dbReference>
<evidence type="ECO:0000256" key="5">
    <source>
        <dbReference type="ARBA" id="ARBA00023125"/>
    </source>
</evidence>
<keyword evidence="11" id="KW-1185">Reference proteome</keyword>
<gene>
    <name evidence="10" type="ORF">DCAF_LOCUS16838</name>
</gene>
<dbReference type="EMBL" id="CAWUPB010001160">
    <property type="protein sequence ID" value="CAK7342524.1"/>
    <property type="molecule type" value="Genomic_DNA"/>
</dbReference>
<dbReference type="Pfam" id="PF18044">
    <property type="entry name" value="zf-CCCH_4"/>
    <property type="match status" value="1"/>
</dbReference>
<feature type="compositionally biased region" description="Low complexity" evidence="8">
    <location>
        <begin position="478"/>
        <end position="492"/>
    </location>
</feature>